<feature type="region of interest" description="Disordered" evidence="1">
    <location>
        <begin position="81"/>
        <end position="125"/>
    </location>
</feature>
<feature type="compositionally biased region" description="Basic and acidic residues" evidence="1">
    <location>
        <begin position="88"/>
        <end position="125"/>
    </location>
</feature>
<feature type="region of interest" description="Disordered" evidence="1">
    <location>
        <begin position="37"/>
        <end position="68"/>
    </location>
</feature>
<sequence length="125" mass="14520">MRKMNKNWMEVEKKAQDRLAIRDDEEVDKLLDGFKIAQDGVPSNALQQPTVEENKPDSSGGRNQEEALEMNRTHIEVSTQLCHKASTHHLEFRRSKETRKTKEHITSVNGDRHEKNEQELDGTRK</sequence>
<evidence type="ECO:0000313" key="2">
    <source>
        <dbReference type="EMBL" id="VDP55741.1"/>
    </source>
</evidence>
<protein>
    <submittedName>
        <fullName evidence="2">Uncharacterized protein</fullName>
    </submittedName>
</protein>
<keyword evidence="3" id="KW-1185">Reference proteome</keyword>
<accession>A0A183P8P6</accession>
<proteinExistence type="predicted"/>
<evidence type="ECO:0000256" key="1">
    <source>
        <dbReference type="SAM" id="MobiDB-lite"/>
    </source>
</evidence>
<organism evidence="2 3">
    <name type="scientific">Schistosoma mattheei</name>
    <dbReference type="NCBI Taxonomy" id="31246"/>
    <lineage>
        <taxon>Eukaryota</taxon>
        <taxon>Metazoa</taxon>
        <taxon>Spiralia</taxon>
        <taxon>Lophotrochozoa</taxon>
        <taxon>Platyhelminthes</taxon>
        <taxon>Trematoda</taxon>
        <taxon>Digenea</taxon>
        <taxon>Strigeidida</taxon>
        <taxon>Schistosomatoidea</taxon>
        <taxon>Schistosomatidae</taxon>
        <taxon>Schistosoma</taxon>
    </lineage>
</organism>
<dbReference type="EMBL" id="UZAL01030826">
    <property type="protein sequence ID" value="VDP55741.1"/>
    <property type="molecule type" value="Genomic_DNA"/>
</dbReference>
<reference evidence="2 3" key="1">
    <citation type="submission" date="2018-11" db="EMBL/GenBank/DDBJ databases">
        <authorList>
            <consortium name="Pathogen Informatics"/>
        </authorList>
    </citation>
    <scope>NUCLEOTIDE SEQUENCE [LARGE SCALE GENOMIC DNA]</scope>
    <source>
        <strain>Denwood</strain>
        <strain evidence="3">Zambia</strain>
    </source>
</reference>
<dbReference type="Proteomes" id="UP000269396">
    <property type="component" value="Unassembled WGS sequence"/>
</dbReference>
<evidence type="ECO:0000313" key="3">
    <source>
        <dbReference type="Proteomes" id="UP000269396"/>
    </source>
</evidence>
<name>A0A183P8P6_9TREM</name>
<dbReference type="AlphaFoldDB" id="A0A183P8P6"/>
<gene>
    <name evidence="2" type="ORF">SMTD_LOCUS10732</name>
</gene>